<sequence>MDASLRTGRVKGQPKEEVMTYELLAIDLGKLSFHLHSTASLQMEPFFPAKSAGRSWPRL</sequence>
<comment type="caution">
    <text evidence="1">The sequence shown here is derived from an EMBL/GenBank/DDBJ whole genome shotgun (WGS) entry which is preliminary data.</text>
</comment>
<dbReference type="EMBL" id="FCNL01000043">
    <property type="protein sequence ID" value="CVI25561.1"/>
    <property type="molecule type" value="Genomic_DNA"/>
</dbReference>
<dbReference type="Proteomes" id="UP000192074">
    <property type="component" value="Unassembled WGS sequence"/>
</dbReference>
<proteinExistence type="predicted"/>
<organism evidence="1 2">
    <name type="scientific">Agrobacterium tumefaciens str. B6</name>
    <dbReference type="NCBI Taxonomy" id="1183423"/>
    <lineage>
        <taxon>Bacteria</taxon>
        <taxon>Pseudomonadati</taxon>
        <taxon>Pseudomonadota</taxon>
        <taxon>Alphaproteobacteria</taxon>
        <taxon>Hyphomicrobiales</taxon>
        <taxon>Rhizobiaceae</taxon>
        <taxon>Rhizobium/Agrobacterium group</taxon>
        <taxon>Agrobacterium</taxon>
        <taxon>Agrobacterium tumefaciens complex</taxon>
    </lineage>
</organism>
<dbReference type="AlphaFoldDB" id="A0A822VDB9"/>
<name>A0A822VDB9_AGRTU</name>
<gene>
    <name evidence="1" type="ORF">AGR4A_pTi0159</name>
</gene>
<evidence type="ECO:0000313" key="1">
    <source>
        <dbReference type="EMBL" id="CVI25561.1"/>
    </source>
</evidence>
<protein>
    <submittedName>
        <fullName evidence="1">Uncharacterized protein</fullName>
    </submittedName>
</protein>
<reference evidence="1 2" key="1">
    <citation type="submission" date="2016-01" db="EMBL/GenBank/DDBJ databases">
        <authorList>
            <person name="Regsiter A."/>
            <person name="william w."/>
        </authorList>
    </citation>
    <scope>NUCLEOTIDE SEQUENCE [LARGE SCALE GENOMIC DNA]</scope>
    <source>
        <strain evidence="1 2">B6</strain>
    </source>
</reference>
<accession>A0A822VDB9</accession>
<evidence type="ECO:0000313" key="2">
    <source>
        <dbReference type="Proteomes" id="UP000192074"/>
    </source>
</evidence>